<dbReference type="RefSeq" id="WP_157330441.1">
    <property type="nucleotide sequence ID" value="NZ_LEKL01000012.1"/>
</dbReference>
<proteinExistence type="predicted"/>
<dbReference type="AlphaFoldDB" id="A0A4R3YEN6"/>
<evidence type="ECO:0000313" key="2">
    <source>
        <dbReference type="Proteomes" id="UP000294619"/>
    </source>
</evidence>
<comment type="caution">
    <text evidence="1">The sequence shown here is derived from an EMBL/GenBank/DDBJ whole genome shotgun (WGS) entry which is preliminary data.</text>
</comment>
<name>A0A4R3YEN6_9PAST</name>
<accession>A0A4R3YEN6</accession>
<dbReference type="Proteomes" id="UP000294619">
    <property type="component" value="Unassembled WGS sequence"/>
</dbReference>
<reference evidence="1 2" key="1">
    <citation type="submission" date="2019-03" db="EMBL/GenBank/DDBJ databases">
        <title>Genomic Encyclopedia of Type Strains, Phase IV (KMG-IV): sequencing the most valuable type-strain genomes for metagenomic binning, comparative biology and taxonomic classification.</title>
        <authorList>
            <person name="Goeker M."/>
        </authorList>
    </citation>
    <scope>NUCLEOTIDE SEQUENCE [LARGE SCALE GENOMIC DNA]</scope>
    <source>
        <strain evidence="1 2">DSM 28140</strain>
    </source>
</reference>
<dbReference type="EMBL" id="SMCP01000002">
    <property type="protein sequence ID" value="TCV89334.1"/>
    <property type="molecule type" value="Genomic_DNA"/>
</dbReference>
<protein>
    <submittedName>
        <fullName evidence="1">Uncharacterized protein</fullName>
    </submittedName>
</protein>
<sequence length="56" mass="6864">MMKKGEHRVEEYKFNSEKYAKDYFSNYRVHGGYNENINKQNKYKRVYISSSPFLFV</sequence>
<gene>
    <name evidence="1" type="ORF">EDC16_102211</name>
</gene>
<evidence type="ECO:0000313" key="1">
    <source>
        <dbReference type="EMBL" id="TCV89334.1"/>
    </source>
</evidence>
<organism evidence="1 2">
    <name type="scientific">Testudinibacter aquarius</name>
    <dbReference type="NCBI Taxonomy" id="1524974"/>
    <lineage>
        <taxon>Bacteria</taxon>
        <taxon>Pseudomonadati</taxon>
        <taxon>Pseudomonadota</taxon>
        <taxon>Gammaproteobacteria</taxon>
        <taxon>Pasteurellales</taxon>
        <taxon>Pasteurellaceae</taxon>
        <taxon>Testudinibacter</taxon>
    </lineage>
</organism>